<feature type="domain" description="SAM-dependent MTase TRM10-type" evidence="4">
    <location>
        <begin position="77"/>
        <end position="272"/>
    </location>
</feature>
<dbReference type="PANTHER" id="PTHR13563:SF19">
    <property type="entry name" value="TRNA METHYLTRANSFERASE 10 HOMOLOG B"/>
    <property type="match status" value="1"/>
</dbReference>
<keyword evidence="5" id="KW-1185">Reference proteome</keyword>
<keyword evidence="1" id="KW-0489">Methyltransferase</keyword>
<evidence type="ECO:0000256" key="2">
    <source>
        <dbReference type="ARBA" id="ARBA00022679"/>
    </source>
</evidence>
<evidence type="ECO:0000313" key="5">
    <source>
        <dbReference type="Proteomes" id="UP000095287"/>
    </source>
</evidence>
<reference evidence="6" key="1">
    <citation type="submission" date="2016-11" db="UniProtKB">
        <authorList>
            <consortium name="WormBaseParasite"/>
        </authorList>
    </citation>
    <scope>IDENTIFICATION</scope>
</reference>
<dbReference type="InterPro" id="IPR038459">
    <property type="entry name" value="MT_TRM10-typ_sf"/>
</dbReference>
<organism evidence="5 6">
    <name type="scientific">Steinernema glaseri</name>
    <dbReference type="NCBI Taxonomy" id="37863"/>
    <lineage>
        <taxon>Eukaryota</taxon>
        <taxon>Metazoa</taxon>
        <taxon>Ecdysozoa</taxon>
        <taxon>Nematoda</taxon>
        <taxon>Chromadorea</taxon>
        <taxon>Rhabditida</taxon>
        <taxon>Tylenchina</taxon>
        <taxon>Panagrolaimomorpha</taxon>
        <taxon>Strongyloidoidea</taxon>
        <taxon>Steinernematidae</taxon>
        <taxon>Steinernema</taxon>
    </lineage>
</organism>
<protein>
    <submittedName>
        <fullName evidence="6">SAM-dependent MTase TRM10-type domain-containing protein</fullName>
    </submittedName>
</protein>
<dbReference type="CDD" id="cd18089">
    <property type="entry name" value="SPOUT_Trm10-like"/>
    <property type="match status" value="1"/>
</dbReference>
<dbReference type="WBParaSite" id="L893_g5324.t1">
    <property type="protein sequence ID" value="L893_g5324.t1"/>
    <property type="gene ID" value="L893_g5324"/>
</dbReference>
<dbReference type="Proteomes" id="UP000095287">
    <property type="component" value="Unplaced"/>
</dbReference>
<dbReference type="GO" id="GO:0002939">
    <property type="term" value="P:tRNA N1-guanine methylation"/>
    <property type="evidence" value="ECO:0007669"/>
    <property type="project" value="TreeGrafter"/>
</dbReference>
<dbReference type="Gene3D" id="3.40.1280.30">
    <property type="match status" value="1"/>
</dbReference>
<evidence type="ECO:0000256" key="1">
    <source>
        <dbReference type="ARBA" id="ARBA00022603"/>
    </source>
</evidence>
<dbReference type="GO" id="GO:0000049">
    <property type="term" value="F:tRNA binding"/>
    <property type="evidence" value="ECO:0007669"/>
    <property type="project" value="TreeGrafter"/>
</dbReference>
<keyword evidence="3" id="KW-0949">S-adenosyl-L-methionine</keyword>
<name>A0A1I8AFR4_9BILA</name>
<dbReference type="PROSITE" id="PS51675">
    <property type="entry name" value="SAM_MT_TRM10"/>
    <property type="match status" value="1"/>
</dbReference>
<dbReference type="InterPro" id="IPR007356">
    <property type="entry name" value="tRNA_m1G_MeTrfase_euk"/>
</dbReference>
<dbReference type="AlphaFoldDB" id="A0A1I8AFR4"/>
<dbReference type="GO" id="GO:0008168">
    <property type="term" value="F:methyltransferase activity"/>
    <property type="evidence" value="ECO:0007669"/>
    <property type="project" value="UniProtKB-KW"/>
</dbReference>
<dbReference type="GO" id="GO:0005654">
    <property type="term" value="C:nucleoplasm"/>
    <property type="evidence" value="ECO:0007669"/>
    <property type="project" value="TreeGrafter"/>
</dbReference>
<dbReference type="PANTHER" id="PTHR13563">
    <property type="entry name" value="TRNA (GUANINE-9-) METHYLTRANSFERASE"/>
    <property type="match status" value="1"/>
</dbReference>
<evidence type="ECO:0000256" key="3">
    <source>
        <dbReference type="ARBA" id="ARBA00022691"/>
    </source>
</evidence>
<proteinExistence type="predicted"/>
<keyword evidence="2" id="KW-0808">Transferase</keyword>
<evidence type="ECO:0000313" key="6">
    <source>
        <dbReference type="WBParaSite" id="L893_g5324.t1"/>
    </source>
</evidence>
<sequence length="276" mass="31222">MIDHPQRCDAPSFVAEMEGGGVAFLESLFEEFSIEKPREAERVAKSEKREVRYRKVVERRKLKRVEEHRRRRERKKEARDDAENNAEMKRLSVCIDLAFCSAMNSKERGKLIRQLGRVWGLQKRYPGLATTLVNLEDSVKTEGERIVSGFGSFSWKTTSERLEDVQSTSSLVYLSPDAEMEPLMAVEEEAVYVIGGLVDESGKGSMSREKAEALGVRCRRLPIPEFMTKTSSGTFNVMLTINQVVEILCRFATSGDWTDALEPVVPARTGYTVAKT</sequence>
<accession>A0A1I8AFR4</accession>
<evidence type="ECO:0000259" key="4">
    <source>
        <dbReference type="PROSITE" id="PS51675"/>
    </source>
</evidence>
<dbReference type="InterPro" id="IPR028564">
    <property type="entry name" value="MT_TRM10-typ"/>
</dbReference>